<dbReference type="EMBL" id="JAIFTL010000191">
    <property type="protein sequence ID" value="KAG9321656.1"/>
    <property type="molecule type" value="Genomic_DNA"/>
</dbReference>
<evidence type="ECO:0000256" key="3">
    <source>
        <dbReference type="ARBA" id="ARBA00022448"/>
    </source>
</evidence>
<keyword evidence="6" id="KW-0249">Electron transport</keyword>
<gene>
    <name evidence="10" type="ORF">KVV02_007455</name>
</gene>
<evidence type="ECO:0000256" key="7">
    <source>
        <dbReference type="ARBA" id="ARBA00023128"/>
    </source>
</evidence>
<feature type="domain" description="Complex 1 LYR protein" evidence="9">
    <location>
        <begin position="67"/>
        <end position="127"/>
    </location>
</feature>
<comment type="caution">
    <text evidence="10">The sequence shown here is derived from an EMBL/GenBank/DDBJ whole genome shotgun (WGS) entry which is preliminary data.</text>
</comment>
<evidence type="ECO:0000256" key="2">
    <source>
        <dbReference type="ARBA" id="ARBA00009508"/>
    </source>
</evidence>
<organism evidence="10 11">
    <name type="scientific">Mortierella alpina</name>
    <name type="common">Oleaginous fungus</name>
    <name type="synonym">Mortierella renispora</name>
    <dbReference type="NCBI Taxonomy" id="64518"/>
    <lineage>
        <taxon>Eukaryota</taxon>
        <taxon>Fungi</taxon>
        <taxon>Fungi incertae sedis</taxon>
        <taxon>Mucoromycota</taxon>
        <taxon>Mortierellomycotina</taxon>
        <taxon>Mortierellomycetes</taxon>
        <taxon>Mortierellales</taxon>
        <taxon>Mortierellaceae</taxon>
        <taxon>Mortierella</taxon>
    </lineage>
</organism>
<comment type="similarity">
    <text evidence="2">Belongs to the complex I LYR family.</text>
</comment>
<evidence type="ECO:0000256" key="1">
    <source>
        <dbReference type="ARBA" id="ARBA00004443"/>
    </source>
</evidence>
<dbReference type="GO" id="GO:0006979">
    <property type="term" value="P:response to oxidative stress"/>
    <property type="evidence" value="ECO:0007669"/>
    <property type="project" value="TreeGrafter"/>
</dbReference>
<dbReference type="PANTHER" id="PTHR12964">
    <property type="entry name" value="NADH-UBIQUINONE OXIDOREDUCTASE B14 SUBUNIT"/>
    <property type="match status" value="1"/>
</dbReference>
<dbReference type="InterPro" id="IPR045299">
    <property type="entry name" value="Complex1_LYR_NDUFA6_LYRM6"/>
</dbReference>
<dbReference type="Proteomes" id="UP000717515">
    <property type="component" value="Unassembled WGS sequence"/>
</dbReference>
<sequence length="165" mass="19053">MVYSDRPCGGLAGRVVSRPFFFRRSPIVVHHSTPPSHPHIYPTMSAAMAAHLSVVTAQSPSLSAARQSVLHLYRDFQRGVPEIMRTHQIDLPMSLIRTKIREEFERHRDVKDLAVIDILLFKGRQEYQETMNAWKQETHIMRYFIKDDAPPKPEGFLEKFLAGRD</sequence>
<keyword evidence="8" id="KW-0472">Membrane</keyword>
<dbReference type="CDD" id="cd20266">
    <property type="entry name" value="Complex1_LYR_NDUFA6_LYRM6"/>
    <property type="match status" value="1"/>
</dbReference>
<evidence type="ECO:0000256" key="8">
    <source>
        <dbReference type="ARBA" id="ARBA00023136"/>
    </source>
</evidence>
<name>A0A9P8A3A0_MORAP</name>
<dbReference type="Pfam" id="PF05347">
    <property type="entry name" value="Complex1_LYR"/>
    <property type="match status" value="1"/>
</dbReference>
<dbReference type="InterPro" id="IPR016488">
    <property type="entry name" value="NADH_Ub_cplx-1_asu_su-6"/>
</dbReference>
<keyword evidence="7" id="KW-0496">Mitochondrion</keyword>
<evidence type="ECO:0000256" key="6">
    <source>
        <dbReference type="ARBA" id="ARBA00022982"/>
    </source>
</evidence>
<evidence type="ECO:0000256" key="5">
    <source>
        <dbReference type="ARBA" id="ARBA00022792"/>
    </source>
</evidence>
<protein>
    <recommendedName>
        <fullName evidence="9">Complex 1 LYR protein domain-containing protein</fullName>
    </recommendedName>
</protein>
<keyword evidence="3" id="KW-0813">Transport</keyword>
<reference evidence="10" key="1">
    <citation type="submission" date="2021-07" db="EMBL/GenBank/DDBJ databases">
        <title>Draft genome of Mortierella alpina, strain LL118, isolated from an aspen leaf litter sample.</title>
        <authorList>
            <person name="Yang S."/>
            <person name="Vinatzer B.A."/>
        </authorList>
    </citation>
    <scope>NUCLEOTIDE SEQUENCE</scope>
    <source>
        <strain evidence="10">LL118</strain>
    </source>
</reference>
<dbReference type="PANTHER" id="PTHR12964:SF0">
    <property type="entry name" value="NADH DEHYDROGENASE [UBIQUINONE] 1 ALPHA SUBCOMPLEX SUBUNIT 6"/>
    <property type="match status" value="1"/>
</dbReference>
<proteinExistence type="inferred from homology"/>
<dbReference type="GO" id="GO:0045271">
    <property type="term" value="C:respiratory chain complex I"/>
    <property type="evidence" value="ECO:0007669"/>
    <property type="project" value="InterPro"/>
</dbReference>
<dbReference type="GO" id="GO:0005743">
    <property type="term" value="C:mitochondrial inner membrane"/>
    <property type="evidence" value="ECO:0007669"/>
    <property type="project" value="UniProtKB-SubCell"/>
</dbReference>
<evidence type="ECO:0000256" key="4">
    <source>
        <dbReference type="ARBA" id="ARBA00022660"/>
    </source>
</evidence>
<dbReference type="AlphaFoldDB" id="A0A9P8A3A0"/>
<comment type="subcellular location">
    <subcellularLocation>
        <location evidence="1">Mitochondrion inner membrane</location>
        <topology evidence="1">Peripheral membrane protein</topology>
        <orientation evidence="1">Matrix side</orientation>
    </subcellularLocation>
</comment>
<dbReference type="InterPro" id="IPR008011">
    <property type="entry name" value="Complex1_LYR_dom"/>
</dbReference>
<keyword evidence="5" id="KW-0999">Mitochondrion inner membrane</keyword>
<evidence type="ECO:0000313" key="11">
    <source>
        <dbReference type="Proteomes" id="UP000717515"/>
    </source>
</evidence>
<evidence type="ECO:0000259" key="9">
    <source>
        <dbReference type="Pfam" id="PF05347"/>
    </source>
</evidence>
<accession>A0A9P8A3A0</accession>
<keyword evidence="4" id="KW-0679">Respiratory chain</keyword>
<evidence type="ECO:0000313" key="10">
    <source>
        <dbReference type="EMBL" id="KAG9321656.1"/>
    </source>
</evidence>